<keyword evidence="7" id="KW-1185">Reference proteome</keyword>
<evidence type="ECO:0000256" key="2">
    <source>
        <dbReference type="ARBA" id="ARBA00022679"/>
    </source>
</evidence>
<keyword evidence="6" id="KW-0418">Kinase</keyword>
<comment type="similarity">
    <text evidence="1">Belongs to the protein kinase superfamily. ADCK protein kinase family.</text>
</comment>
<dbReference type="Proteomes" id="UP001231445">
    <property type="component" value="Chromosome"/>
</dbReference>
<keyword evidence="3" id="KW-0547">Nucleotide-binding</keyword>
<keyword evidence="2 6" id="KW-0808">Transferase</keyword>
<dbReference type="InterPro" id="IPR004147">
    <property type="entry name" value="ABC1_dom"/>
</dbReference>
<reference evidence="6 7" key="1">
    <citation type="submission" date="2023-06" db="EMBL/GenBank/DDBJ databases">
        <title>Altererythrobacter rubellus NBRC 112769 genome.</title>
        <authorList>
            <person name="Zhang K."/>
        </authorList>
    </citation>
    <scope>NUCLEOTIDE SEQUENCE [LARGE SCALE GENOMIC DNA]</scope>
    <source>
        <strain evidence="6 7">NBRC 112769</strain>
    </source>
</reference>
<dbReference type="AlphaFoldDB" id="A0A9Y2B1M1"/>
<dbReference type="EC" id="2.7.-.-" evidence="6"/>
<sequence>MSHDNDRSRYRAVPSSRLSRVAGFGRLASGVAGGMLAEGVRRMASGKRMSAQDLLLTPGNARRLTERLSHLRGAAMKLGQIISMDAGDFFPPELSNILATLRDQANFMPARQLDKVLQEEWGPDWRKQFRWFNPRPIAAASIGQVHKAMTREGEELAIKVQYPGVADSISADVDNVATLLRMSGLLPDFLDMEPLLKAAKEQLHEEADYVREGEQMRLYAARMAQDERFVVPTLHEGLTRKRILAMSFEDGIAIEALTDEAQELRNEVFERIVELVLRELFEFGVMQTDPNFANYRYRRSDGAVVLLDFGAARNVEPHVAEGYRRLLGAGLTGEADKIRAEALAIGFINPTVIERQGERVDRMIGVITSEMNRDAPFDFGDRAFVPLLREEGMAIAEDKQSWHIPPAETLFVQRKVSGTALLGAKLKAVLNIRQLVERKLAELV</sequence>
<dbReference type="InterPro" id="IPR011009">
    <property type="entry name" value="Kinase-like_dom_sf"/>
</dbReference>
<organism evidence="6 7">
    <name type="scientific">Altererythrobacter rubellus</name>
    <dbReference type="NCBI Taxonomy" id="2173831"/>
    <lineage>
        <taxon>Bacteria</taxon>
        <taxon>Pseudomonadati</taxon>
        <taxon>Pseudomonadota</taxon>
        <taxon>Alphaproteobacteria</taxon>
        <taxon>Sphingomonadales</taxon>
        <taxon>Erythrobacteraceae</taxon>
        <taxon>Altererythrobacter</taxon>
    </lineage>
</organism>
<dbReference type="GO" id="GO:0006744">
    <property type="term" value="P:ubiquinone biosynthetic process"/>
    <property type="evidence" value="ECO:0007669"/>
    <property type="project" value="TreeGrafter"/>
</dbReference>
<evidence type="ECO:0000256" key="1">
    <source>
        <dbReference type="ARBA" id="ARBA00009670"/>
    </source>
</evidence>
<name>A0A9Y2B1M1_9SPHN</name>
<evidence type="ECO:0000313" key="6">
    <source>
        <dbReference type="EMBL" id="WIW95027.1"/>
    </source>
</evidence>
<dbReference type="KEGG" id="arue:QQX03_08630"/>
<evidence type="ECO:0000259" key="5">
    <source>
        <dbReference type="Pfam" id="PF03109"/>
    </source>
</evidence>
<dbReference type="Pfam" id="PF03109">
    <property type="entry name" value="ABC1"/>
    <property type="match status" value="1"/>
</dbReference>
<dbReference type="CDD" id="cd13970">
    <property type="entry name" value="ABC1_ADCK3"/>
    <property type="match status" value="1"/>
</dbReference>
<dbReference type="InterPro" id="IPR034646">
    <property type="entry name" value="ADCK3_dom"/>
</dbReference>
<protein>
    <submittedName>
        <fullName evidence="6">AarF/ABC1/UbiB kinase family protein</fullName>
        <ecNumber evidence="6">2.7.-.-</ecNumber>
    </submittedName>
</protein>
<proteinExistence type="inferred from homology"/>
<accession>A0A9Y2B1M1</accession>
<keyword evidence="4" id="KW-0067">ATP-binding</keyword>
<evidence type="ECO:0000256" key="4">
    <source>
        <dbReference type="ARBA" id="ARBA00022840"/>
    </source>
</evidence>
<dbReference type="SUPFAM" id="SSF56112">
    <property type="entry name" value="Protein kinase-like (PK-like)"/>
    <property type="match status" value="1"/>
</dbReference>
<dbReference type="GO" id="GO:0016301">
    <property type="term" value="F:kinase activity"/>
    <property type="evidence" value="ECO:0007669"/>
    <property type="project" value="UniProtKB-KW"/>
</dbReference>
<dbReference type="RefSeq" id="WP_285975343.1">
    <property type="nucleotide sequence ID" value="NZ_CP127221.1"/>
</dbReference>
<dbReference type="EMBL" id="CP127221">
    <property type="protein sequence ID" value="WIW95027.1"/>
    <property type="molecule type" value="Genomic_DNA"/>
</dbReference>
<evidence type="ECO:0000313" key="7">
    <source>
        <dbReference type="Proteomes" id="UP001231445"/>
    </source>
</evidence>
<feature type="domain" description="ABC1 atypical kinase-like" evidence="5">
    <location>
        <begin position="101"/>
        <end position="339"/>
    </location>
</feature>
<gene>
    <name evidence="6" type="ORF">QQX03_08630</name>
</gene>
<dbReference type="InterPro" id="IPR051409">
    <property type="entry name" value="Atypical_kinase_ADCK"/>
</dbReference>
<dbReference type="PANTHER" id="PTHR43851">
    <property type="match status" value="1"/>
</dbReference>
<evidence type="ECO:0000256" key="3">
    <source>
        <dbReference type="ARBA" id="ARBA00022741"/>
    </source>
</evidence>
<dbReference type="PANTHER" id="PTHR43851:SF3">
    <property type="entry name" value="COENZYME Q8"/>
    <property type="match status" value="1"/>
</dbReference>
<dbReference type="GO" id="GO:0005524">
    <property type="term" value="F:ATP binding"/>
    <property type="evidence" value="ECO:0007669"/>
    <property type="project" value="UniProtKB-KW"/>
</dbReference>